<evidence type="ECO:0000256" key="5">
    <source>
        <dbReference type="SAM" id="MobiDB-lite"/>
    </source>
</evidence>
<feature type="compositionally biased region" description="Acidic residues" evidence="5">
    <location>
        <begin position="290"/>
        <end position="303"/>
    </location>
</feature>
<dbReference type="GO" id="GO:0003839">
    <property type="term" value="F:gamma-glutamylcyclotransferase activity"/>
    <property type="evidence" value="ECO:0007669"/>
    <property type="project" value="UniProtKB-EC"/>
</dbReference>
<feature type="binding site" evidence="4">
    <location>
        <position position="335"/>
    </location>
    <ligand>
        <name>substrate</name>
    </ligand>
</feature>
<evidence type="ECO:0000256" key="1">
    <source>
        <dbReference type="ARBA" id="ARBA00012346"/>
    </source>
</evidence>
<keyword evidence="7" id="KW-1185">Reference proteome</keyword>
<feature type="binding site" evidence="4">
    <location>
        <begin position="117"/>
        <end position="122"/>
    </location>
    <ligand>
        <name>substrate</name>
    </ligand>
</feature>
<dbReference type="InterPro" id="IPR017939">
    <property type="entry name" value="G-Glutamylcylcotransferase"/>
</dbReference>
<dbReference type="EMBL" id="JAUIRO010000001">
    <property type="protein sequence ID" value="KAK0734498.1"/>
    <property type="molecule type" value="Genomic_DNA"/>
</dbReference>
<dbReference type="Proteomes" id="UP001172101">
    <property type="component" value="Unassembled WGS sequence"/>
</dbReference>
<dbReference type="AlphaFoldDB" id="A0AA40BI76"/>
<keyword evidence="2" id="KW-0456">Lyase</keyword>
<reference evidence="6" key="1">
    <citation type="submission" date="2023-06" db="EMBL/GenBank/DDBJ databases">
        <title>Genome-scale phylogeny and comparative genomics of the fungal order Sordariales.</title>
        <authorList>
            <consortium name="Lawrence Berkeley National Laboratory"/>
            <person name="Hensen N."/>
            <person name="Bonometti L."/>
            <person name="Westerberg I."/>
            <person name="Brannstrom I.O."/>
            <person name="Guillou S."/>
            <person name="Cros-Aarteil S."/>
            <person name="Calhoun S."/>
            <person name="Haridas S."/>
            <person name="Kuo A."/>
            <person name="Mondo S."/>
            <person name="Pangilinan J."/>
            <person name="Riley R."/>
            <person name="LaButti K."/>
            <person name="Andreopoulos B."/>
            <person name="Lipzen A."/>
            <person name="Chen C."/>
            <person name="Yanf M."/>
            <person name="Daum C."/>
            <person name="Ng V."/>
            <person name="Clum A."/>
            <person name="Steindorff A."/>
            <person name="Ohm R."/>
            <person name="Martin F."/>
            <person name="Silar P."/>
            <person name="Natvig D."/>
            <person name="Lalanne C."/>
            <person name="Gautier V."/>
            <person name="Ament-velasquez S.L."/>
            <person name="Kruys A."/>
            <person name="Hutchinson M.I."/>
            <person name="Powell A.J."/>
            <person name="Barry K."/>
            <person name="Miller A.N."/>
            <person name="Grigoriev I.V."/>
            <person name="Debuchy R."/>
            <person name="Gladieux P."/>
            <person name="Thoren M.H."/>
            <person name="Johannesson H."/>
        </authorList>
    </citation>
    <scope>NUCLEOTIDE SEQUENCE</scope>
    <source>
        <strain evidence="6">SMH2392-1A</strain>
    </source>
</reference>
<accession>A0AA40BI76</accession>
<comment type="caution">
    <text evidence="6">The sequence shown here is derived from an EMBL/GenBank/DDBJ whole genome shotgun (WGS) entry which is preliminary data.</text>
</comment>
<gene>
    <name evidence="6" type="ORF">B0T26DRAFT_688736</name>
</gene>
<dbReference type="GeneID" id="85324269"/>
<feature type="active site" description="Proton acceptor" evidence="3">
    <location>
        <position position="228"/>
    </location>
</feature>
<proteinExistence type="predicted"/>
<protein>
    <recommendedName>
        <fullName evidence="1">gamma-glutamylcyclotransferase</fullName>
        <ecNumber evidence="1">4.3.2.9</ecNumber>
    </recommendedName>
</protein>
<dbReference type="PANTHER" id="PTHR12935">
    <property type="entry name" value="GAMMA-GLUTAMYLCYCLOTRANSFERASE"/>
    <property type="match status" value="1"/>
</dbReference>
<organism evidence="6 7">
    <name type="scientific">Lasiosphaeria miniovina</name>
    <dbReference type="NCBI Taxonomy" id="1954250"/>
    <lineage>
        <taxon>Eukaryota</taxon>
        <taxon>Fungi</taxon>
        <taxon>Dikarya</taxon>
        <taxon>Ascomycota</taxon>
        <taxon>Pezizomycotina</taxon>
        <taxon>Sordariomycetes</taxon>
        <taxon>Sordariomycetidae</taxon>
        <taxon>Sordariales</taxon>
        <taxon>Lasiosphaeriaceae</taxon>
        <taxon>Lasiosphaeria</taxon>
    </lineage>
</organism>
<sequence>MGSTRAPALSRASLAEESPQHHSAPAALRHLESLYAQPLRSLLSRTRPAYPPISSIPHTSAARLAQPDASPSPFPTEPIITTTTSPASSEQQQQQQKRDGNGNGTTAAAAAPSSVLYLAYGSNMCASTFLGMRGIRPLSQVNVSAPSLRLTFDLPGLPYQEPCFANTALRKIPGQPPLPSPPKLPPGVPDIPPAPEWPPSQSQQWDSGLVGVVYEVTADDYRTILATEGGGASYHEIVVPCFALPAAIGVPEKPPAPPVPVPFLARTLFAPRLPDVPDENDNNSRRSNDGDDDGDDDDGDDDDKLPKPTLPPWARKLLLPVRRPEADYAQPSARYLQLLRDGAREHDLPAAYQAHLGAMAAYAPTTGRQRLGRLLFLGFWMPFVLILVEAGRVLADDGGRVPGWLAATSAVLFNLVWISYDAVGKPLFLDGERTLPEDEEGQRRAAVGERRPWLARGRGGIVDEEKVHLLE</sequence>
<evidence type="ECO:0000256" key="3">
    <source>
        <dbReference type="PIRSR" id="PIRSR617939-1"/>
    </source>
</evidence>
<evidence type="ECO:0000256" key="2">
    <source>
        <dbReference type="ARBA" id="ARBA00023239"/>
    </source>
</evidence>
<dbReference type="Gene3D" id="3.10.490.10">
    <property type="entry name" value="Gamma-glutamyl cyclotransferase-like"/>
    <property type="match status" value="1"/>
</dbReference>
<feature type="region of interest" description="Disordered" evidence="5">
    <location>
        <begin position="170"/>
        <end position="204"/>
    </location>
</feature>
<feature type="compositionally biased region" description="Pro residues" evidence="5">
    <location>
        <begin position="174"/>
        <end position="198"/>
    </location>
</feature>
<evidence type="ECO:0000256" key="4">
    <source>
        <dbReference type="PIRSR" id="PIRSR617939-2"/>
    </source>
</evidence>
<feature type="region of interest" description="Disordered" evidence="5">
    <location>
        <begin position="53"/>
        <end position="108"/>
    </location>
</feature>
<dbReference type="RefSeq" id="XP_060303375.1">
    <property type="nucleotide sequence ID" value="XM_060440999.1"/>
</dbReference>
<evidence type="ECO:0000313" key="7">
    <source>
        <dbReference type="Proteomes" id="UP001172101"/>
    </source>
</evidence>
<feature type="region of interest" description="Disordered" evidence="5">
    <location>
        <begin position="272"/>
        <end position="311"/>
    </location>
</feature>
<evidence type="ECO:0000313" key="6">
    <source>
        <dbReference type="EMBL" id="KAK0734498.1"/>
    </source>
</evidence>
<dbReference type="EC" id="4.3.2.9" evidence="1"/>
<feature type="region of interest" description="Disordered" evidence="5">
    <location>
        <begin position="1"/>
        <end position="29"/>
    </location>
</feature>
<feature type="compositionally biased region" description="Low complexity" evidence="5">
    <location>
        <begin position="77"/>
        <end position="95"/>
    </location>
</feature>
<dbReference type="PANTHER" id="PTHR12935:SF0">
    <property type="entry name" value="GAMMA-GLUTAMYLCYCLOTRANSFERASE"/>
    <property type="match status" value="1"/>
</dbReference>
<name>A0AA40BI76_9PEZI</name>